<accession>A0ABR0Q9X1</accession>
<name>A0ABR0Q9X1_GOSAR</name>
<evidence type="ECO:0008006" key="4">
    <source>
        <dbReference type="Google" id="ProtNLM"/>
    </source>
</evidence>
<keyword evidence="1" id="KW-1133">Transmembrane helix</keyword>
<dbReference type="EMBL" id="JARKNE010000004">
    <property type="protein sequence ID" value="KAK5836100.1"/>
    <property type="molecule type" value="Genomic_DNA"/>
</dbReference>
<proteinExistence type="predicted"/>
<evidence type="ECO:0000313" key="3">
    <source>
        <dbReference type="Proteomes" id="UP001358586"/>
    </source>
</evidence>
<reference evidence="2 3" key="1">
    <citation type="submission" date="2023-03" db="EMBL/GenBank/DDBJ databases">
        <title>WGS of Gossypium arboreum.</title>
        <authorList>
            <person name="Yu D."/>
        </authorList>
    </citation>
    <scope>NUCLEOTIDE SEQUENCE [LARGE SCALE GENOMIC DNA]</scope>
    <source>
        <tissue evidence="2">Leaf</tissue>
    </source>
</reference>
<keyword evidence="1" id="KW-0812">Transmembrane</keyword>
<organism evidence="2 3">
    <name type="scientific">Gossypium arboreum</name>
    <name type="common">Tree cotton</name>
    <name type="synonym">Gossypium nanking</name>
    <dbReference type="NCBI Taxonomy" id="29729"/>
    <lineage>
        <taxon>Eukaryota</taxon>
        <taxon>Viridiplantae</taxon>
        <taxon>Streptophyta</taxon>
        <taxon>Embryophyta</taxon>
        <taxon>Tracheophyta</taxon>
        <taxon>Spermatophyta</taxon>
        <taxon>Magnoliopsida</taxon>
        <taxon>eudicotyledons</taxon>
        <taxon>Gunneridae</taxon>
        <taxon>Pentapetalae</taxon>
        <taxon>rosids</taxon>
        <taxon>malvids</taxon>
        <taxon>Malvales</taxon>
        <taxon>Malvaceae</taxon>
        <taxon>Malvoideae</taxon>
        <taxon>Gossypium</taxon>
    </lineage>
</organism>
<dbReference type="SUPFAM" id="SSF56219">
    <property type="entry name" value="DNase I-like"/>
    <property type="match status" value="1"/>
</dbReference>
<evidence type="ECO:0000313" key="2">
    <source>
        <dbReference type="EMBL" id="KAK5836100.1"/>
    </source>
</evidence>
<evidence type="ECO:0000256" key="1">
    <source>
        <dbReference type="SAM" id="Phobius"/>
    </source>
</evidence>
<dbReference type="PANTHER" id="PTHR33710">
    <property type="entry name" value="BNAC02G09200D PROTEIN"/>
    <property type="match status" value="1"/>
</dbReference>
<dbReference type="InterPro" id="IPR036691">
    <property type="entry name" value="Endo/exonu/phosph_ase_sf"/>
</dbReference>
<protein>
    <recommendedName>
        <fullName evidence="4">Reverse transcriptase</fullName>
    </recommendedName>
</protein>
<keyword evidence="1" id="KW-0472">Membrane</keyword>
<gene>
    <name evidence="2" type="ORF">PVK06_011849</name>
</gene>
<comment type="caution">
    <text evidence="2">The sequence shown here is derived from an EMBL/GenBank/DDBJ whole genome shotgun (WGS) entry which is preliminary data.</text>
</comment>
<keyword evidence="3" id="KW-1185">Reference proteome</keyword>
<feature type="transmembrane region" description="Helical" evidence="1">
    <location>
        <begin position="20"/>
        <end position="38"/>
    </location>
</feature>
<sequence>MELMFRRKVLEGGLVSHGMAMIWLALRVFLKIILMPLSKKSLGCKTQKEGSWDLIRRLKRNCDMPQIICGDFNEILYSYEKKEGIPRDERRMENFRQVLEECNLVDGDFSRPWFTWEMVNLPETNIRERLDRGLVSLGW</sequence>
<dbReference type="Proteomes" id="UP001358586">
    <property type="component" value="Chromosome 4"/>
</dbReference>
<dbReference type="Gene3D" id="3.60.10.10">
    <property type="entry name" value="Endonuclease/exonuclease/phosphatase"/>
    <property type="match status" value="1"/>
</dbReference>
<dbReference type="PANTHER" id="PTHR33710:SF62">
    <property type="entry name" value="DUF4283 DOMAIN PROTEIN"/>
    <property type="match status" value="1"/>
</dbReference>